<comment type="caution">
    <text evidence="2">The sequence shown here is derived from an EMBL/GenBank/DDBJ whole genome shotgun (WGS) entry which is preliminary data.</text>
</comment>
<reference evidence="3" key="1">
    <citation type="journal article" date="2019" name="Int. J. Syst. Evol. Microbiol.">
        <title>The Global Catalogue of Microorganisms (GCM) 10K type strain sequencing project: providing services to taxonomists for standard genome sequencing and annotation.</title>
        <authorList>
            <consortium name="The Broad Institute Genomics Platform"/>
            <consortium name="The Broad Institute Genome Sequencing Center for Infectious Disease"/>
            <person name="Wu L."/>
            <person name="Ma J."/>
        </authorList>
    </citation>
    <scope>NUCLEOTIDE SEQUENCE [LARGE SCALE GENOMIC DNA]</scope>
    <source>
        <strain evidence="3">CGMCC 1.15643</strain>
    </source>
</reference>
<dbReference type="GO" id="GO:0016740">
    <property type="term" value="F:transferase activity"/>
    <property type="evidence" value="ECO:0007669"/>
    <property type="project" value="UniProtKB-KW"/>
</dbReference>
<accession>A0ABW0F399</accession>
<gene>
    <name evidence="2" type="ORF">ACFPK2_08375</name>
</gene>
<dbReference type="PANTHER" id="PTHR48207:SF3">
    <property type="entry name" value="SUCCINATE--HYDROXYMETHYLGLUTARATE COA-TRANSFERASE"/>
    <property type="match status" value="1"/>
</dbReference>
<dbReference type="InterPro" id="IPR044855">
    <property type="entry name" value="CoA-Trfase_III_dom3_sf"/>
</dbReference>
<proteinExistence type="predicted"/>
<dbReference type="InterPro" id="IPR003673">
    <property type="entry name" value="CoA-Trfase_fam_III"/>
</dbReference>
<dbReference type="Proteomes" id="UP001595976">
    <property type="component" value="Unassembled WGS sequence"/>
</dbReference>
<dbReference type="Gene3D" id="3.30.1540.10">
    <property type="entry name" value="formyl-coa transferase, domain 3"/>
    <property type="match status" value="1"/>
</dbReference>
<sequence length="400" mass="43030">MSGWLSAADRGTAMPGMLDGVRVVDLGTVITGPLAGQMLGDLGADVIKVEPPGGDPFRRTDGSDYGPTFLAYNRNKRSVILDLAQDHDRAALLALVETADVLLDNYRPGVLAKVGLAPDELRRRNPRLVQCSITGFGDTGPYRRRPAFDGIAQALSGIAGLMIDPDEPLAFGPTISDNVTGMYACYAILAALIERGRTGAGRRLEVNMIEASMAFIPDAYANAAASGRQPDRFSRVAVSQSFVFRCADGLALAIHLSTREKFWEGLVTAIGAPELAADARFDRHLDRVRNYVELQRELALRFAVRPRGQWSDILGATDVPFAPVLSLSDVLVDPQIEALRSATTLHHRERGAVPAIHCPILVDGARPISAMKAPPTPGEHNDDVLGRADFKFGKEGGQNT</sequence>
<evidence type="ECO:0000256" key="1">
    <source>
        <dbReference type="ARBA" id="ARBA00022679"/>
    </source>
</evidence>
<dbReference type="EMBL" id="JBHSLI010000003">
    <property type="protein sequence ID" value="MFC5293005.1"/>
    <property type="molecule type" value="Genomic_DNA"/>
</dbReference>
<dbReference type="Gene3D" id="3.40.50.10540">
    <property type="entry name" value="Crotonobetainyl-coa:carnitine coa-transferase, domain 1"/>
    <property type="match status" value="1"/>
</dbReference>
<dbReference type="PANTHER" id="PTHR48207">
    <property type="entry name" value="SUCCINATE--HYDROXYMETHYLGLUTARATE COA-TRANSFERASE"/>
    <property type="match status" value="1"/>
</dbReference>
<evidence type="ECO:0000313" key="3">
    <source>
        <dbReference type="Proteomes" id="UP001595976"/>
    </source>
</evidence>
<keyword evidence="1 2" id="KW-0808">Transferase</keyword>
<dbReference type="InterPro" id="IPR023606">
    <property type="entry name" value="CoA-Trfase_III_dom_1_sf"/>
</dbReference>
<evidence type="ECO:0000313" key="2">
    <source>
        <dbReference type="EMBL" id="MFC5293005.1"/>
    </source>
</evidence>
<dbReference type="Pfam" id="PF02515">
    <property type="entry name" value="CoA_transf_3"/>
    <property type="match status" value="1"/>
</dbReference>
<protein>
    <submittedName>
        <fullName evidence="2">CaiB/BaiF CoA transferase family protein</fullName>
    </submittedName>
</protein>
<dbReference type="InterPro" id="IPR050483">
    <property type="entry name" value="CoA-transferase_III_domain"/>
</dbReference>
<dbReference type="SUPFAM" id="SSF89796">
    <property type="entry name" value="CoA-transferase family III (CaiB/BaiF)"/>
    <property type="match status" value="1"/>
</dbReference>
<name>A0ABW0F399_9HYPH</name>
<organism evidence="2 3">
    <name type="scientific">Bosea minatitlanensis</name>
    <dbReference type="NCBI Taxonomy" id="128782"/>
    <lineage>
        <taxon>Bacteria</taxon>
        <taxon>Pseudomonadati</taxon>
        <taxon>Pseudomonadota</taxon>
        <taxon>Alphaproteobacteria</taxon>
        <taxon>Hyphomicrobiales</taxon>
        <taxon>Boseaceae</taxon>
        <taxon>Bosea</taxon>
    </lineage>
</organism>
<keyword evidence="3" id="KW-1185">Reference proteome</keyword>
<dbReference type="RefSeq" id="WP_260348536.1">
    <property type="nucleotide sequence ID" value="NZ_JAOAOS010000006.1"/>
</dbReference>